<accession>A0A2I1ES27</accession>
<dbReference type="AlphaFoldDB" id="A0A2I1ES27"/>
<dbReference type="VEuPathDB" id="FungiDB:RhiirFUN_015892"/>
<comment type="caution">
    <text evidence="1">The sequence shown here is derived from an EMBL/GenBank/DDBJ whole genome shotgun (WGS) entry which is preliminary data.</text>
</comment>
<dbReference type="SMR" id="A0A2I1ES27"/>
<sequence length="159" mass="18170">MEVEKNNPVNEVSKELAKHLCVYENSTEVIKDIHNGIENVTVQMEDTKKSLEQVRFDAETRSEVASKELYEAAHYLDSLYNKIDALERFINIVKENVNEVTDRVETAEGFLTNPINRVLDTIKLNTAKSIDSEDLRLPPMKPLNIYHTSDFFPSSPGNE</sequence>
<proteinExistence type="predicted"/>
<name>A0A2I1ES27_9GLOM</name>
<dbReference type="VEuPathDB" id="FungiDB:FUN_010603"/>
<dbReference type="EMBL" id="LLXH01000252">
    <property type="protein sequence ID" value="PKC69912.1"/>
    <property type="molecule type" value="Genomic_DNA"/>
</dbReference>
<reference evidence="1 2" key="2">
    <citation type="submission" date="2017-10" db="EMBL/GenBank/DDBJ databases">
        <title>Genome analyses suggest a sexual origin of heterokaryosis in a supposedly ancient asexual fungus.</title>
        <authorList>
            <person name="Corradi N."/>
            <person name="Sedzielewska K."/>
            <person name="Noel J."/>
            <person name="Charron P."/>
            <person name="Farinelli L."/>
            <person name="Marton T."/>
            <person name="Kruger M."/>
            <person name="Pelin A."/>
            <person name="Brachmann A."/>
            <person name="Corradi N."/>
        </authorList>
    </citation>
    <scope>NUCLEOTIDE SEQUENCE [LARGE SCALE GENOMIC DNA]</scope>
    <source>
        <strain evidence="1 2">A1</strain>
    </source>
</reference>
<evidence type="ECO:0000313" key="2">
    <source>
        <dbReference type="Proteomes" id="UP000232688"/>
    </source>
</evidence>
<reference evidence="1 2" key="1">
    <citation type="submission" date="2017-10" db="EMBL/GenBank/DDBJ databases">
        <title>Extensive intraspecific genome diversity in a model arbuscular mycorrhizal fungus.</title>
        <authorList>
            <person name="Chen E.C.H."/>
            <person name="Morin E."/>
            <person name="Baudet D."/>
            <person name="Noel J."/>
            <person name="Ndikumana S."/>
            <person name="Charron P."/>
            <person name="St-Onge C."/>
            <person name="Giorgi J."/>
            <person name="Grigoriev I.V."/>
            <person name="Roux C."/>
            <person name="Martin F.M."/>
            <person name="Corradi N."/>
        </authorList>
    </citation>
    <scope>NUCLEOTIDE SEQUENCE [LARGE SCALE GENOMIC DNA]</scope>
    <source>
        <strain evidence="1 2">A1</strain>
    </source>
</reference>
<dbReference type="OrthoDB" id="2372305at2759"/>
<dbReference type="VEuPathDB" id="FungiDB:RhiirA1_503127"/>
<evidence type="ECO:0000313" key="1">
    <source>
        <dbReference type="EMBL" id="PKC69912.1"/>
    </source>
</evidence>
<gene>
    <name evidence="1" type="ORF">RhiirA1_503127</name>
</gene>
<protein>
    <submittedName>
        <fullName evidence="1">Uncharacterized protein</fullName>
    </submittedName>
</protein>
<dbReference type="Proteomes" id="UP000232688">
    <property type="component" value="Unassembled WGS sequence"/>
</dbReference>
<organism evidence="1 2">
    <name type="scientific">Rhizophagus irregularis</name>
    <dbReference type="NCBI Taxonomy" id="588596"/>
    <lineage>
        <taxon>Eukaryota</taxon>
        <taxon>Fungi</taxon>
        <taxon>Fungi incertae sedis</taxon>
        <taxon>Mucoromycota</taxon>
        <taxon>Glomeromycotina</taxon>
        <taxon>Glomeromycetes</taxon>
        <taxon>Glomerales</taxon>
        <taxon>Glomeraceae</taxon>
        <taxon>Rhizophagus</taxon>
    </lineage>
</organism>